<evidence type="ECO:0000259" key="2">
    <source>
        <dbReference type="Pfam" id="PF00144"/>
    </source>
</evidence>
<protein>
    <submittedName>
        <fullName evidence="3">Beta-lactamase family protein</fullName>
    </submittedName>
</protein>
<proteinExistence type="predicted"/>
<dbReference type="InterPro" id="IPR001466">
    <property type="entry name" value="Beta-lactam-related"/>
</dbReference>
<name>A0ABS6V4Z6_9SPHN</name>
<dbReference type="Proteomes" id="UP000698028">
    <property type="component" value="Unassembled WGS sequence"/>
</dbReference>
<dbReference type="PANTHER" id="PTHR46825">
    <property type="entry name" value="D-ALANYL-D-ALANINE-CARBOXYPEPTIDASE/ENDOPEPTIDASE AMPH"/>
    <property type="match status" value="1"/>
</dbReference>
<evidence type="ECO:0000256" key="1">
    <source>
        <dbReference type="SAM" id="SignalP"/>
    </source>
</evidence>
<dbReference type="Pfam" id="PF00144">
    <property type="entry name" value="Beta-lactamase"/>
    <property type="match status" value="1"/>
</dbReference>
<dbReference type="PROSITE" id="PS51257">
    <property type="entry name" value="PROKAR_LIPOPROTEIN"/>
    <property type="match status" value="1"/>
</dbReference>
<gene>
    <name evidence="3" type="ORF">KTQ36_04880</name>
</gene>
<dbReference type="RefSeq" id="WP_218632599.1">
    <property type="nucleotide sequence ID" value="NZ_JAHVAH010000001.1"/>
</dbReference>
<accession>A0ABS6V4Z6</accession>
<dbReference type="InterPro" id="IPR050491">
    <property type="entry name" value="AmpC-like"/>
</dbReference>
<organism evidence="3 4">
    <name type="scientific">Sphingomicrobium clamense</name>
    <dbReference type="NCBI Taxonomy" id="2851013"/>
    <lineage>
        <taxon>Bacteria</taxon>
        <taxon>Pseudomonadati</taxon>
        <taxon>Pseudomonadota</taxon>
        <taxon>Alphaproteobacteria</taxon>
        <taxon>Sphingomonadales</taxon>
        <taxon>Sphingomonadaceae</taxon>
        <taxon>Sphingomicrobium</taxon>
    </lineage>
</organism>
<reference evidence="3 4" key="1">
    <citation type="submission" date="2021-07" db="EMBL/GenBank/DDBJ databases">
        <title>The draft genome sequence of Sphingomicrobium sp. B8.</title>
        <authorList>
            <person name="Mu L."/>
        </authorList>
    </citation>
    <scope>NUCLEOTIDE SEQUENCE [LARGE SCALE GENOMIC DNA]</scope>
    <source>
        <strain evidence="3 4">B8</strain>
    </source>
</reference>
<dbReference type="PANTHER" id="PTHR46825:SF15">
    <property type="entry name" value="BETA-LACTAMASE-RELATED DOMAIN-CONTAINING PROTEIN"/>
    <property type="match status" value="1"/>
</dbReference>
<feature type="chain" id="PRO_5047094910" evidence="1">
    <location>
        <begin position="22"/>
        <end position="398"/>
    </location>
</feature>
<evidence type="ECO:0000313" key="3">
    <source>
        <dbReference type="EMBL" id="MBW0144627.1"/>
    </source>
</evidence>
<comment type="caution">
    <text evidence="3">The sequence shown here is derived from an EMBL/GenBank/DDBJ whole genome shotgun (WGS) entry which is preliminary data.</text>
</comment>
<feature type="signal peptide" evidence="1">
    <location>
        <begin position="1"/>
        <end position="21"/>
    </location>
</feature>
<keyword evidence="4" id="KW-1185">Reference proteome</keyword>
<evidence type="ECO:0000313" key="4">
    <source>
        <dbReference type="Proteomes" id="UP000698028"/>
    </source>
</evidence>
<keyword evidence="1" id="KW-0732">Signal</keyword>
<dbReference type="EMBL" id="JAHVAH010000001">
    <property type="protein sequence ID" value="MBW0144627.1"/>
    <property type="molecule type" value="Genomic_DNA"/>
</dbReference>
<feature type="domain" description="Beta-lactamase-related" evidence="2">
    <location>
        <begin position="54"/>
        <end position="373"/>
    </location>
</feature>
<sequence>MRIAISFACLMALSACSDAPATEPELTNEAAVEDHDEADHERRVDYAAFDARLTRLVEEAPAMVGLAVGVVEDGEITFLKGYGETVRGSGEEVTPDTVFRWASVSKGVAGTLAAKLQAEGKINLNDPIARYSRNLLLPDGAQVSASVRDVLSHRLGLWRNAYDDRLEDGKDPDLIRQDLGELVLICPPGTCWSYQNVAFDAVTDVVEKGTGQTYQEAVGSELFAPLGMRSASLTREGLVESGNWARPHSAGRRELEVKQPYYSVPAAGGVNSDIKDLTVWLQAQMGLMPEILSPDVLDVAHEALVRTPNENRRLRKYRERVGDPHYGLGWRTYDYEGHRIIGHRGGVDGYRSLILFDPELKSGVVALWNSNTGRPTGLQFEFLDLLYGLEFRDWLELD</sequence>